<dbReference type="AlphaFoldDB" id="A0AAD7NH74"/>
<organism evidence="2 3">
    <name type="scientific">Mycena maculata</name>
    <dbReference type="NCBI Taxonomy" id="230809"/>
    <lineage>
        <taxon>Eukaryota</taxon>
        <taxon>Fungi</taxon>
        <taxon>Dikarya</taxon>
        <taxon>Basidiomycota</taxon>
        <taxon>Agaricomycotina</taxon>
        <taxon>Agaricomycetes</taxon>
        <taxon>Agaricomycetidae</taxon>
        <taxon>Agaricales</taxon>
        <taxon>Marasmiineae</taxon>
        <taxon>Mycenaceae</taxon>
        <taxon>Mycena</taxon>
    </lineage>
</organism>
<evidence type="ECO:0000313" key="2">
    <source>
        <dbReference type="EMBL" id="KAJ7760651.1"/>
    </source>
</evidence>
<proteinExistence type="predicted"/>
<dbReference type="Proteomes" id="UP001215280">
    <property type="component" value="Unassembled WGS sequence"/>
</dbReference>
<gene>
    <name evidence="2" type="ORF">DFH07DRAFT_771734</name>
</gene>
<reference evidence="2" key="1">
    <citation type="submission" date="2023-03" db="EMBL/GenBank/DDBJ databases">
        <title>Massive genome expansion in bonnet fungi (Mycena s.s.) driven by repeated elements and novel gene families across ecological guilds.</title>
        <authorList>
            <consortium name="Lawrence Berkeley National Laboratory"/>
            <person name="Harder C.B."/>
            <person name="Miyauchi S."/>
            <person name="Viragh M."/>
            <person name="Kuo A."/>
            <person name="Thoen E."/>
            <person name="Andreopoulos B."/>
            <person name="Lu D."/>
            <person name="Skrede I."/>
            <person name="Drula E."/>
            <person name="Henrissat B."/>
            <person name="Morin E."/>
            <person name="Kohler A."/>
            <person name="Barry K."/>
            <person name="LaButti K."/>
            <person name="Morin E."/>
            <person name="Salamov A."/>
            <person name="Lipzen A."/>
            <person name="Mereny Z."/>
            <person name="Hegedus B."/>
            <person name="Baldrian P."/>
            <person name="Stursova M."/>
            <person name="Weitz H."/>
            <person name="Taylor A."/>
            <person name="Grigoriev I.V."/>
            <person name="Nagy L.G."/>
            <person name="Martin F."/>
            <person name="Kauserud H."/>
        </authorList>
    </citation>
    <scope>NUCLEOTIDE SEQUENCE</scope>
    <source>
        <strain evidence="2">CBHHK188m</strain>
    </source>
</reference>
<dbReference type="EMBL" id="JARJLG010000048">
    <property type="protein sequence ID" value="KAJ7760651.1"/>
    <property type="molecule type" value="Genomic_DNA"/>
</dbReference>
<evidence type="ECO:0000256" key="1">
    <source>
        <dbReference type="SAM" id="MobiDB-lite"/>
    </source>
</evidence>
<protein>
    <submittedName>
        <fullName evidence="2">Uncharacterized protein</fullName>
    </submittedName>
</protein>
<sequence length="554" mass="61128">MFWITHGTCHLRMYGALFSLIPPPSPLKCHPDASKGPSRCRLACKHASSRHTPANQAFLDGLSSQLMDFWNYVYSPTYIAQNAEKFLNTEWAGDIKMRTSTEGGWEILELLSDSEPNTADPDSDFDEVVEVLQPTSRSSSAAPIPSDYDDSELTGPDSGEPSGVVPGNLPDLNENDISSDHEVSPDIANDMEPSKLVESDTVWLDGGKSWVRIGQFHPTHPRPHMEYRDSPASVYPVIPHTGFVVDLSHPKYMLRDPNTKELYMLTIIRNVDNNLWDTGSGGAKATAMVTFGQGETPVKCRRARSCCKGCHACERIEPALQTAVHFKLDPAALSMVLAAQVEARQREGNTPEENVATFMKIIHDSKCAAADSRGNKCQDSPGTSNGHQYFIACRGWTLKFKENHRTLTIPNHVNENLLAKAMAGQPLTDDPDKNTPPCRSDPSIAHAHIVNGVQVQSRILNDPCSTRRSIYVPIDSPIRKVLIVHNETGHNHPVLPLTKVTFELKDTWRECIEENGVLRATVSKIDNVQSTIIILGGKTPAVYAPALQNTRAPY</sequence>
<feature type="region of interest" description="Disordered" evidence="1">
    <location>
        <begin position="133"/>
        <end position="193"/>
    </location>
</feature>
<name>A0AAD7NH74_9AGAR</name>
<accession>A0AAD7NH74</accession>
<keyword evidence="3" id="KW-1185">Reference proteome</keyword>
<evidence type="ECO:0000313" key="3">
    <source>
        <dbReference type="Proteomes" id="UP001215280"/>
    </source>
</evidence>
<comment type="caution">
    <text evidence="2">The sequence shown here is derived from an EMBL/GenBank/DDBJ whole genome shotgun (WGS) entry which is preliminary data.</text>
</comment>